<keyword evidence="3" id="KW-1185">Reference proteome</keyword>
<protein>
    <submittedName>
        <fullName evidence="2">Uncharacterized protein</fullName>
    </submittedName>
</protein>
<accession>A0ABP0SQF0</accession>
<feature type="compositionally biased region" description="Acidic residues" evidence="1">
    <location>
        <begin position="615"/>
        <end position="625"/>
    </location>
</feature>
<feature type="compositionally biased region" description="Basic and acidic residues" evidence="1">
    <location>
        <begin position="98"/>
        <end position="110"/>
    </location>
</feature>
<feature type="region of interest" description="Disordered" evidence="1">
    <location>
        <begin position="310"/>
        <end position="344"/>
    </location>
</feature>
<gene>
    <name evidence="2" type="ORF">CCMP2556_LOCUS53000</name>
</gene>
<evidence type="ECO:0000256" key="1">
    <source>
        <dbReference type="SAM" id="MobiDB-lite"/>
    </source>
</evidence>
<evidence type="ECO:0000313" key="2">
    <source>
        <dbReference type="EMBL" id="CAK9114640.1"/>
    </source>
</evidence>
<feature type="compositionally biased region" description="Acidic residues" evidence="1">
    <location>
        <begin position="470"/>
        <end position="482"/>
    </location>
</feature>
<sequence>MPCTLQAFSQDDFCWNLSFPGVGRGRSTVHGVHPFFSSFAEHQHDSVTREIVGSGKGLSKKEAIVQGKEPDTGASATAGPTHSGTDTSTTAAASGQNKSKEAKAEAKGADAKGPAEASAASGGSGATELALSEHRAGPDAETAGSGKGKAGKGKGTFDDWMKGKGKGKGGKSGYHRHGRSPHRSHSPRGRHPSLRRRKSGASKRLKHLLQRQRQMRSHSPRSVGTLHRSPSPWRYGDRLRMGSYPSKSVGSLRRSVGLLQTGTERHLSSIEHAVPSALLPWGPRRRTAEFTAFLFGIGKSADEAHRIDQETEQQEIQEEAKSVVNAESAGYDQPTGVEQGEEEEFEHEHDLEAMSPEEMYNQPRGPGCECPAWDPLKTALPEDKQHASLVMLQRRIRPENRVAPSLREAASAVEHAGRLFEGWVRRRQQLADVLPELAVKMEYCHNRAKDFAHSAAEGALKSLQQRLEEEKEAEAATEEQAEMTEGQRRFQAIGEAQEDVNELAQQETAQQNTAQQDLAAQGLAAQSMAQQGLVQQEMHGGHYGQSAFLGQVPTGRNTRAAFQDVGQLAQAMGQIYGRPQPPPPQMPPGHDASAAAPEAATPQEAALEAPKQVEVEEEMKEEEDLEQAREAEDWGDFFRECGEFRIPPTVLAARRAANEAYWAFDRAMQVAEKKVGRAIQHSVLRGA</sequence>
<evidence type="ECO:0000313" key="3">
    <source>
        <dbReference type="Proteomes" id="UP001642484"/>
    </source>
</evidence>
<feature type="compositionally biased region" description="Basic residues" evidence="1">
    <location>
        <begin position="163"/>
        <end position="219"/>
    </location>
</feature>
<feature type="region of interest" description="Disordered" evidence="1">
    <location>
        <begin position="67"/>
        <end position="239"/>
    </location>
</feature>
<reference evidence="2 3" key="1">
    <citation type="submission" date="2024-02" db="EMBL/GenBank/DDBJ databases">
        <authorList>
            <person name="Chen Y."/>
            <person name="Shah S."/>
            <person name="Dougan E. K."/>
            <person name="Thang M."/>
            <person name="Chan C."/>
        </authorList>
    </citation>
    <scope>NUCLEOTIDE SEQUENCE [LARGE SCALE GENOMIC DNA]</scope>
</reference>
<feature type="region of interest" description="Disordered" evidence="1">
    <location>
        <begin position="576"/>
        <end position="629"/>
    </location>
</feature>
<dbReference type="EMBL" id="CAXAMN010028028">
    <property type="protein sequence ID" value="CAK9114640.1"/>
    <property type="molecule type" value="Genomic_DNA"/>
</dbReference>
<name>A0ABP0SQF0_9DINO</name>
<feature type="compositionally biased region" description="Low complexity" evidence="1">
    <location>
        <begin position="592"/>
        <end position="610"/>
    </location>
</feature>
<proteinExistence type="predicted"/>
<organism evidence="2 3">
    <name type="scientific">Durusdinium trenchii</name>
    <dbReference type="NCBI Taxonomy" id="1381693"/>
    <lineage>
        <taxon>Eukaryota</taxon>
        <taxon>Sar</taxon>
        <taxon>Alveolata</taxon>
        <taxon>Dinophyceae</taxon>
        <taxon>Suessiales</taxon>
        <taxon>Symbiodiniaceae</taxon>
        <taxon>Durusdinium</taxon>
    </lineage>
</organism>
<feature type="compositionally biased region" description="Low complexity" evidence="1">
    <location>
        <begin position="111"/>
        <end position="121"/>
    </location>
</feature>
<dbReference type="Proteomes" id="UP001642484">
    <property type="component" value="Unassembled WGS sequence"/>
</dbReference>
<feature type="compositionally biased region" description="Low complexity" evidence="1">
    <location>
        <begin position="79"/>
        <end position="95"/>
    </location>
</feature>
<comment type="caution">
    <text evidence="2">The sequence shown here is derived from an EMBL/GenBank/DDBJ whole genome shotgun (WGS) entry which is preliminary data.</text>
</comment>
<feature type="region of interest" description="Disordered" evidence="1">
    <location>
        <begin position="468"/>
        <end position="487"/>
    </location>
</feature>